<evidence type="ECO:0000256" key="1">
    <source>
        <dbReference type="SAM" id="SignalP"/>
    </source>
</evidence>
<feature type="chain" id="PRO_5042045941" description="Secreted protein" evidence="1">
    <location>
        <begin position="25"/>
        <end position="100"/>
    </location>
</feature>
<dbReference type="EMBL" id="JARJLG010000126">
    <property type="protein sequence ID" value="KAJ7740729.1"/>
    <property type="molecule type" value="Genomic_DNA"/>
</dbReference>
<protein>
    <recommendedName>
        <fullName evidence="4">Secreted protein</fullName>
    </recommendedName>
</protein>
<keyword evidence="1" id="KW-0732">Signal</keyword>
<evidence type="ECO:0000313" key="2">
    <source>
        <dbReference type="EMBL" id="KAJ7740729.1"/>
    </source>
</evidence>
<dbReference type="AlphaFoldDB" id="A0AAD7IEX7"/>
<evidence type="ECO:0000313" key="3">
    <source>
        <dbReference type="Proteomes" id="UP001215280"/>
    </source>
</evidence>
<name>A0AAD7IEX7_9AGAR</name>
<keyword evidence="3" id="KW-1185">Reference proteome</keyword>
<comment type="caution">
    <text evidence="2">The sequence shown here is derived from an EMBL/GenBank/DDBJ whole genome shotgun (WGS) entry which is preliminary data.</text>
</comment>
<organism evidence="2 3">
    <name type="scientific">Mycena maculata</name>
    <dbReference type="NCBI Taxonomy" id="230809"/>
    <lineage>
        <taxon>Eukaryota</taxon>
        <taxon>Fungi</taxon>
        <taxon>Dikarya</taxon>
        <taxon>Basidiomycota</taxon>
        <taxon>Agaricomycotina</taxon>
        <taxon>Agaricomycetes</taxon>
        <taxon>Agaricomycetidae</taxon>
        <taxon>Agaricales</taxon>
        <taxon>Marasmiineae</taxon>
        <taxon>Mycenaceae</taxon>
        <taxon>Mycena</taxon>
    </lineage>
</organism>
<evidence type="ECO:0008006" key="4">
    <source>
        <dbReference type="Google" id="ProtNLM"/>
    </source>
</evidence>
<gene>
    <name evidence="2" type="ORF">DFH07DRAFT_66497</name>
</gene>
<reference evidence="2" key="1">
    <citation type="submission" date="2023-03" db="EMBL/GenBank/DDBJ databases">
        <title>Massive genome expansion in bonnet fungi (Mycena s.s.) driven by repeated elements and novel gene families across ecological guilds.</title>
        <authorList>
            <consortium name="Lawrence Berkeley National Laboratory"/>
            <person name="Harder C.B."/>
            <person name="Miyauchi S."/>
            <person name="Viragh M."/>
            <person name="Kuo A."/>
            <person name="Thoen E."/>
            <person name="Andreopoulos B."/>
            <person name="Lu D."/>
            <person name="Skrede I."/>
            <person name="Drula E."/>
            <person name="Henrissat B."/>
            <person name="Morin E."/>
            <person name="Kohler A."/>
            <person name="Barry K."/>
            <person name="LaButti K."/>
            <person name="Morin E."/>
            <person name="Salamov A."/>
            <person name="Lipzen A."/>
            <person name="Mereny Z."/>
            <person name="Hegedus B."/>
            <person name="Baldrian P."/>
            <person name="Stursova M."/>
            <person name="Weitz H."/>
            <person name="Taylor A."/>
            <person name="Grigoriev I.V."/>
            <person name="Nagy L.G."/>
            <person name="Martin F."/>
            <person name="Kauserud H."/>
        </authorList>
    </citation>
    <scope>NUCLEOTIDE SEQUENCE</scope>
    <source>
        <strain evidence="2">CBHHK188m</strain>
    </source>
</reference>
<accession>A0AAD7IEX7</accession>
<dbReference type="Proteomes" id="UP001215280">
    <property type="component" value="Unassembled WGS sequence"/>
</dbReference>
<sequence length="100" mass="11346">MFGTAVSLHFPSFSSLLLFRVVVCIRDQRRDVLRVEDTESIHITQRCGVGRDGRPRRGGNRQSVETCRIMSRGRVRARLHPRAPLSWAPGLVRAHSARVN</sequence>
<feature type="signal peptide" evidence="1">
    <location>
        <begin position="1"/>
        <end position="24"/>
    </location>
</feature>
<proteinExistence type="predicted"/>